<keyword evidence="1" id="KW-0719">Serine esterase</keyword>
<dbReference type="InterPro" id="IPR054579">
    <property type="entry name" value="GCE-like_dom"/>
</dbReference>
<reference evidence="6 7" key="1">
    <citation type="submission" date="2018-09" db="EMBL/GenBank/DDBJ databases">
        <title>Genomic Encyclopedia of Archaeal and Bacterial Type Strains, Phase II (KMG-II): from individual species to whole genera.</title>
        <authorList>
            <person name="Goeker M."/>
        </authorList>
    </citation>
    <scope>NUCLEOTIDE SEQUENCE [LARGE SCALE GENOMIC DNA]</scope>
    <source>
        <strain evidence="6 7">DSM 27148</strain>
    </source>
</reference>
<dbReference type="Proteomes" id="UP000283387">
    <property type="component" value="Unassembled WGS sequence"/>
</dbReference>
<dbReference type="AlphaFoldDB" id="A0A419VU70"/>
<proteinExistence type="predicted"/>
<sequence>MKLSLTLLFVFLLLNSHAQSTKSNVDEELVPQYELPEILVSEKGRKIKKPEQWEKIRRPEILHLFVQEVYGKVPGEIAPPEVIVYEDRGEAFGGKAIRKQIDLVFEGNGRTLSVGVLMYLPKAASPAPVILGYNFLGNHAIVDDPEIRISESWVRNNPSLGIVNNHFTEQSRGFDAESWPVEKMLDAGFGLVTVYYGEVDPDYDDFENGIHPLFYKEGQDHPAADEWASIGAWAWGLSRVMDYLETDSDVNAKQVIVFGHSRLGKTALWAVASDQRFAACISNDSGCMGAALSRRRFGETIGIANKNFPQWFCGNFKKYSGFEDYLPIDQHMLLALIAPRPLYVASATEDLWSDPKGEFLSAQAASAVYRLYGLTAIDDEQMPSPEHPVGGVLSYHLRTGKHAVKPFDWEQYLQWAKEYVVH</sequence>
<comment type="caution">
    <text evidence="6">The sequence shown here is derived from an EMBL/GenBank/DDBJ whole genome shotgun (WGS) entry which is preliminary data.</text>
</comment>
<organism evidence="6 7">
    <name type="scientific">Mangrovibacterium diazotrophicum</name>
    <dbReference type="NCBI Taxonomy" id="1261403"/>
    <lineage>
        <taxon>Bacteria</taxon>
        <taxon>Pseudomonadati</taxon>
        <taxon>Bacteroidota</taxon>
        <taxon>Bacteroidia</taxon>
        <taxon>Marinilabiliales</taxon>
        <taxon>Prolixibacteraceae</taxon>
        <taxon>Mangrovibacterium</taxon>
    </lineage>
</organism>
<feature type="chain" id="PRO_5019058424" description="4-O-methyl-glucuronoyl methylesterase-like domain-containing protein" evidence="4">
    <location>
        <begin position="19"/>
        <end position="422"/>
    </location>
</feature>
<evidence type="ECO:0000256" key="1">
    <source>
        <dbReference type="ARBA" id="ARBA00022487"/>
    </source>
</evidence>
<evidence type="ECO:0000256" key="4">
    <source>
        <dbReference type="SAM" id="SignalP"/>
    </source>
</evidence>
<accession>A0A419VU70</accession>
<dbReference type="InterPro" id="IPR029058">
    <property type="entry name" value="AB_hydrolase_fold"/>
</dbReference>
<dbReference type="RefSeq" id="WP_120275648.1">
    <property type="nucleotide sequence ID" value="NZ_RAPN01000006.1"/>
</dbReference>
<dbReference type="Gene3D" id="3.40.50.1820">
    <property type="entry name" value="alpha/beta hydrolase"/>
    <property type="match status" value="1"/>
</dbReference>
<feature type="domain" description="4-O-methyl-glucuronoyl methylesterase-like" evidence="5">
    <location>
        <begin position="227"/>
        <end position="373"/>
    </location>
</feature>
<dbReference type="OrthoDB" id="9809261at2"/>
<gene>
    <name evidence="6" type="ORF">BC643_4544</name>
</gene>
<keyword evidence="3" id="KW-0378">Hydrolase</keyword>
<dbReference type="Pfam" id="PF22244">
    <property type="entry name" value="GCE_fung"/>
    <property type="match status" value="1"/>
</dbReference>
<dbReference type="SUPFAM" id="SSF53474">
    <property type="entry name" value="alpha/beta-Hydrolases"/>
    <property type="match status" value="1"/>
</dbReference>
<evidence type="ECO:0000313" key="6">
    <source>
        <dbReference type="EMBL" id="RKD85025.1"/>
    </source>
</evidence>
<evidence type="ECO:0000259" key="5">
    <source>
        <dbReference type="Pfam" id="PF22244"/>
    </source>
</evidence>
<evidence type="ECO:0000256" key="2">
    <source>
        <dbReference type="ARBA" id="ARBA00022729"/>
    </source>
</evidence>
<keyword evidence="2 4" id="KW-0732">Signal</keyword>
<dbReference type="GO" id="GO:0052689">
    <property type="term" value="F:carboxylic ester hydrolase activity"/>
    <property type="evidence" value="ECO:0007669"/>
    <property type="project" value="UniProtKB-KW"/>
</dbReference>
<evidence type="ECO:0000313" key="7">
    <source>
        <dbReference type="Proteomes" id="UP000283387"/>
    </source>
</evidence>
<evidence type="ECO:0000256" key="3">
    <source>
        <dbReference type="ARBA" id="ARBA00022801"/>
    </source>
</evidence>
<name>A0A419VU70_9BACT</name>
<keyword evidence="7" id="KW-1185">Reference proteome</keyword>
<protein>
    <recommendedName>
        <fullName evidence="5">4-O-methyl-glucuronoyl methylesterase-like domain-containing protein</fullName>
    </recommendedName>
</protein>
<dbReference type="EMBL" id="RAPN01000006">
    <property type="protein sequence ID" value="RKD85025.1"/>
    <property type="molecule type" value="Genomic_DNA"/>
</dbReference>
<feature type="signal peptide" evidence="4">
    <location>
        <begin position="1"/>
        <end position="18"/>
    </location>
</feature>